<keyword evidence="2" id="KW-1185">Reference proteome</keyword>
<evidence type="ECO:0000313" key="1">
    <source>
        <dbReference type="EnsemblPlants" id="AVESA.00010b.r2.7DG1387240.1.CDS"/>
    </source>
</evidence>
<reference evidence="1" key="1">
    <citation type="submission" date="2021-05" db="EMBL/GenBank/DDBJ databases">
        <authorList>
            <person name="Scholz U."/>
            <person name="Mascher M."/>
            <person name="Fiebig A."/>
        </authorList>
    </citation>
    <scope>NUCLEOTIDE SEQUENCE [LARGE SCALE GENOMIC DNA]</scope>
</reference>
<dbReference type="Proteomes" id="UP001732700">
    <property type="component" value="Chromosome 7D"/>
</dbReference>
<name>A0ACD6AIP4_AVESA</name>
<sequence length="399" mass="44944">MVPSTLFSLYYPSPLSFFKNNPSPLSPQSQFLRSSNRRRFTIVTTSRPTSAGFKPVMSKGHNTTRPEAGITSLGSAVLQFRVDYDQAKYGESIHSDVVSAGGHPWRIECYPRSVWEGEVYLAIHIRFMGVTSVRALFEAFMLDRRGQPCSKAKRRTDFYYTPPSKDCHGEAVIRGWDDFVGRAKLEDNYVFDGHFTFVCAILVIHDNPMGPLPPPDIGSHLGRLLDQEDGTDVSFIIDGEIFRVHRAVLAARSPVFRAELFGSMAEATMSSITLQDITPATFKVMLRFIYTDEFPGEDELVDSSVDMFQNLLAAADRYALDRLKFMCSQKLWDNVTVDTVATILACAETYNCTKLKDECINFFAVENNFKKAVFTDGFAMLVQKFPTTIAKLRERIDTS</sequence>
<dbReference type="EnsemblPlants" id="AVESA.00010b.r2.7DG1387240.1">
    <property type="protein sequence ID" value="AVESA.00010b.r2.7DG1387240.1.CDS"/>
    <property type="gene ID" value="AVESA.00010b.r2.7DG1387240"/>
</dbReference>
<organism evidence="1 2">
    <name type="scientific">Avena sativa</name>
    <name type="common">Oat</name>
    <dbReference type="NCBI Taxonomy" id="4498"/>
    <lineage>
        <taxon>Eukaryota</taxon>
        <taxon>Viridiplantae</taxon>
        <taxon>Streptophyta</taxon>
        <taxon>Embryophyta</taxon>
        <taxon>Tracheophyta</taxon>
        <taxon>Spermatophyta</taxon>
        <taxon>Magnoliopsida</taxon>
        <taxon>Liliopsida</taxon>
        <taxon>Poales</taxon>
        <taxon>Poaceae</taxon>
        <taxon>BOP clade</taxon>
        <taxon>Pooideae</taxon>
        <taxon>Poodae</taxon>
        <taxon>Poeae</taxon>
        <taxon>Poeae Chloroplast Group 1 (Aveneae type)</taxon>
        <taxon>Aveninae</taxon>
        <taxon>Avena</taxon>
    </lineage>
</organism>
<protein>
    <submittedName>
        <fullName evidence="1">Uncharacterized protein</fullName>
    </submittedName>
</protein>
<evidence type="ECO:0000313" key="2">
    <source>
        <dbReference type="Proteomes" id="UP001732700"/>
    </source>
</evidence>
<reference evidence="1" key="2">
    <citation type="submission" date="2025-09" db="UniProtKB">
        <authorList>
            <consortium name="EnsemblPlants"/>
        </authorList>
    </citation>
    <scope>IDENTIFICATION</scope>
</reference>
<accession>A0ACD6AIP4</accession>
<proteinExistence type="predicted"/>